<dbReference type="PANTHER" id="PTHR36834:SF1">
    <property type="entry name" value="INTEGRAL MEMBRANE PROTEIN"/>
    <property type="match status" value="1"/>
</dbReference>
<dbReference type="GO" id="GO:0016020">
    <property type="term" value="C:membrane"/>
    <property type="evidence" value="ECO:0007669"/>
    <property type="project" value="UniProtKB-SubCell"/>
</dbReference>
<gene>
    <name evidence="9" type="ORF">RM877_06115</name>
</gene>
<dbReference type="RefSeq" id="WP_093826672.1">
    <property type="nucleotide sequence ID" value="NZ_JAVRES010000002.1"/>
</dbReference>
<organism evidence="9 10">
    <name type="scientific">Streptomyces doudnae</name>
    <dbReference type="NCBI Taxonomy" id="3075536"/>
    <lineage>
        <taxon>Bacteria</taxon>
        <taxon>Bacillati</taxon>
        <taxon>Actinomycetota</taxon>
        <taxon>Actinomycetes</taxon>
        <taxon>Kitasatosporales</taxon>
        <taxon>Streptomycetaceae</taxon>
        <taxon>Streptomyces</taxon>
    </lineage>
</organism>
<dbReference type="Pfam" id="PF06271">
    <property type="entry name" value="RDD"/>
    <property type="match status" value="1"/>
</dbReference>
<protein>
    <submittedName>
        <fullName evidence="9">VanZ family protein</fullName>
    </submittedName>
</protein>
<feature type="domain" description="VanZ-like" evidence="7">
    <location>
        <begin position="49"/>
        <end position="189"/>
    </location>
</feature>
<keyword evidence="2 6" id="KW-0812">Transmembrane</keyword>
<name>A0ABD5EHV7_9ACTN</name>
<dbReference type="InterPro" id="IPR006976">
    <property type="entry name" value="VanZ-like"/>
</dbReference>
<feature type="transmembrane region" description="Helical" evidence="6">
    <location>
        <begin position="297"/>
        <end position="319"/>
    </location>
</feature>
<evidence type="ECO:0000313" key="10">
    <source>
        <dbReference type="Proteomes" id="UP001183535"/>
    </source>
</evidence>
<dbReference type="AlphaFoldDB" id="A0ABD5EHV7"/>
<evidence type="ECO:0000256" key="1">
    <source>
        <dbReference type="ARBA" id="ARBA00004141"/>
    </source>
</evidence>
<feature type="transmembrane region" description="Helical" evidence="6">
    <location>
        <begin position="111"/>
        <end position="129"/>
    </location>
</feature>
<evidence type="ECO:0000313" key="9">
    <source>
        <dbReference type="EMBL" id="MDT0434252.1"/>
    </source>
</evidence>
<keyword evidence="3 6" id="KW-1133">Transmembrane helix</keyword>
<evidence type="ECO:0000259" key="7">
    <source>
        <dbReference type="Pfam" id="PF04892"/>
    </source>
</evidence>
<feature type="transmembrane region" description="Helical" evidence="6">
    <location>
        <begin position="215"/>
        <end position="234"/>
    </location>
</feature>
<dbReference type="Pfam" id="PF04892">
    <property type="entry name" value="VanZ"/>
    <property type="match status" value="1"/>
</dbReference>
<feature type="transmembrane region" description="Helical" evidence="6">
    <location>
        <begin position="175"/>
        <end position="195"/>
    </location>
</feature>
<dbReference type="EMBL" id="JAVRES010000002">
    <property type="protein sequence ID" value="MDT0434252.1"/>
    <property type="molecule type" value="Genomic_DNA"/>
</dbReference>
<evidence type="ECO:0000256" key="3">
    <source>
        <dbReference type="ARBA" id="ARBA00022989"/>
    </source>
</evidence>
<feature type="domain" description="RDD" evidence="8">
    <location>
        <begin position="210"/>
        <end position="348"/>
    </location>
</feature>
<keyword evidence="4 6" id="KW-0472">Membrane</keyword>
<evidence type="ECO:0000256" key="5">
    <source>
        <dbReference type="SAM" id="MobiDB-lite"/>
    </source>
</evidence>
<evidence type="ECO:0000256" key="4">
    <source>
        <dbReference type="ARBA" id="ARBA00023136"/>
    </source>
</evidence>
<comment type="subcellular location">
    <subcellularLocation>
        <location evidence="1">Membrane</location>
        <topology evidence="1">Multi-pass membrane protein</topology>
    </subcellularLocation>
</comment>
<dbReference type="PANTHER" id="PTHR36834">
    <property type="entry name" value="MEMBRANE PROTEIN-RELATED"/>
    <property type="match status" value="1"/>
</dbReference>
<sequence length="414" mass="44399">MVAPYLLPAKTAAALFPLLAVLLFLPTAVVLYRRHGVMSRGRVLSLLGFLYYAVTALCMTVVPLPERTADMCRRFAPVARPQLTPGNTVGDVWKEAHHKVAFDALVLGNPAVTGALLNLVLLLPLGVFVRCHLRRGAAVAAVAGFGASLFFELTQGTGLWGVYPCPYRLFDVDDLLINTAGALLGWWAAGPFVRLLPAPDGTPQHRRPVTVGRRLVALVVDLAGSAAVTAVALLVLMHDGHGGSELLTPVTLATLVLWFVALPRLYGATPGKRLLLLRLVTAHGGGPPPLWRLAVRAALLGVVTLPLVATLVAAALILLERPGLPLGRAAGMDPHNLYWLLAGHLPQFLMLLLVTGWIGAYLLLARHGASALWPHERASGLRVEPLRRPATPRNGGGRERVREPEREYAASGHR</sequence>
<feature type="transmembrane region" description="Helical" evidence="6">
    <location>
        <begin position="136"/>
        <end position="163"/>
    </location>
</feature>
<feature type="transmembrane region" description="Helical" evidence="6">
    <location>
        <begin position="339"/>
        <end position="364"/>
    </location>
</feature>
<evidence type="ECO:0000256" key="6">
    <source>
        <dbReference type="SAM" id="Phobius"/>
    </source>
</evidence>
<feature type="transmembrane region" description="Helical" evidence="6">
    <location>
        <begin position="246"/>
        <end position="266"/>
    </location>
</feature>
<accession>A0ABD5EHV7</accession>
<evidence type="ECO:0000256" key="2">
    <source>
        <dbReference type="ARBA" id="ARBA00022692"/>
    </source>
</evidence>
<dbReference type="InterPro" id="IPR053150">
    <property type="entry name" value="Teicoplanin_resist-assoc"/>
</dbReference>
<evidence type="ECO:0000259" key="8">
    <source>
        <dbReference type="Pfam" id="PF06271"/>
    </source>
</evidence>
<comment type="caution">
    <text evidence="9">The sequence shown here is derived from an EMBL/GenBank/DDBJ whole genome shotgun (WGS) entry which is preliminary data.</text>
</comment>
<dbReference type="InterPro" id="IPR010432">
    <property type="entry name" value="RDD"/>
</dbReference>
<reference evidence="10" key="1">
    <citation type="submission" date="2023-07" db="EMBL/GenBank/DDBJ databases">
        <title>30 novel species of actinomycetes from the DSMZ collection.</title>
        <authorList>
            <person name="Nouioui I."/>
        </authorList>
    </citation>
    <scope>NUCLEOTIDE SEQUENCE [LARGE SCALE GENOMIC DNA]</scope>
    <source>
        <strain evidence="10">DSM 41981</strain>
    </source>
</reference>
<feature type="transmembrane region" description="Helical" evidence="6">
    <location>
        <begin position="12"/>
        <end position="32"/>
    </location>
</feature>
<feature type="transmembrane region" description="Helical" evidence="6">
    <location>
        <begin position="44"/>
        <end position="64"/>
    </location>
</feature>
<feature type="region of interest" description="Disordered" evidence="5">
    <location>
        <begin position="384"/>
        <end position="414"/>
    </location>
</feature>
<feature type="compositionally biased region" description="Basic and acidic residues" evidence="5">
    <location>
        <begin position="396"/>
        <end position="408"/>
    </location>
</feature>
<keyword evidence="10" id="KW-1185">Reference proteome</keyword>
<proteinExistence type="predicted"/>
<dbReference type="Proteomes" id="UP001183535">
    <property type="component" value="Unassembled WGS sequence"/>
</dbReference>